<sequence>MDESMWTDDDGGDEDEGDGRGRAEQGDAEMQRGVLEIQVYDDREEITSTDESEDSESMDEEEMDAEGMEVVFEDDEPPTTSDSDSSFGAAADGIGGSNGRQGDEDAESSSEDGTFHPSDSDSNIGGNDHDDGEEVNELTAEQIADFQALLQAEREADDIGQRGERMPGTFPLPGRVGAAAGGGGGQVVDENDEEDGEEPDVQYAGVLDRGILRNLASRPGGGDDDDDDGGGDDGFSDDDEDEDDDEDDGIGGNPFFNRRRRPVQRSQLARNGRLKGWHWFPLEREGNKVGRALARSGEFGKAGWPGAELRSGVAGSEQGGTLRCGEGGESALVTSPVAAAGSMRLPTSGNTAVSPTSPTARRRASSVSSVKSVLTGAQERVKGVKKDVAGRGKWVNGMVGFGRAWGRGVWGRSGFEEWNRECLPNTNGTIVATYDAPPYIGQYSHDYSFFYTANQAFQLDLYSTQVAPRKRPEDAAGGAPRPGVRARRRAFHDLGVDDDDEPRSDHSIHKIKTVQGVYGQWTVTDADLSRDNEWMIYSSITPHVHLLRTAEHDDEHTLLDFAATGASARRDGRHWGSGGNFGIWSIRFSADQREIVAGASSGQIMVYDVEARQRILNVYGHDDDVNGVCFADESSTNVLVSASDDGYLKVWDRRSLASKEPSGVLCGHTEGITHCSPKGDGRYVISNGKDQALRLWDLRQMRSQRDISHDESASIRYGLRHWDYRNDYYKKPRYEAHPKDCSVMTYRSHHVLKTLIRCHFSPVESTGGQYIYTGGSNGIIYIYALDGRVVQVLDRTKAQPLKTPAGMYTDPSAPSPVPEFDPDPHGNDTCTVRDVSWNGLEPSMISTAWSRDRRGGDLAIHQWKGLGKGGLNRLEDWVEMNEANEQG</sequence>
<evidence type="ECO:0000313" key="1">
    <source>
        <dbReference type="EMBL" id="KAJ9094263.1"/>
    </source>
</evidence>
<reference evidence="1" key="1">
    <citation type="submission" date="2023-04" db="EMBL/GenBank/DDBJ databases">
        <title>Draft Genome sequencing of Naganishia species isolated from polar environments using Oxford Nanopore Technology.</title>
        <authorList>
            <person name="Leo P."/>
            <person name="Venkateswaran K."/>
        </authorList>
    </citation>
    <scope>NUCLEOTIDE SEQUENCE</scope>
    <source>
        <strain evidence="1">MNA-CCFEE 5423</strain>
    </source>
</reference>
<name>A0ACC2V563_9TREE</name>
<organism evidence="1 2">
    <name type="scientific">Naganishia friedmannii</name>
    <dbReference type="NCBI Taxonomy" id="89922"/>
    <lineage>
        <taxon>Eukaryota</taxon>
        <taxon>Fungi</taxon>
        <taxon>Dikarya</taxon>
        <taxon>Basidiomycota</taxon>
        <taxon>Agaricomycotina</taxon>
        <taxon>Tremellomycetes</taxon>
        <taxon>Filobasidiales</taxon>
        <taxon>Filobasidiaceae</taxon>
        <taxon>Naganishia</taxon>
    </lineage>
</organism>
<protein>
    <submittedName>
        <fullName evidence="1">Uncharacterized protein</fullName>
    </submittedName>
</protein>
<dbReference type="Proteomes" id="UP001227268">
    <property type="component" value="Unassembled WGS sequence"/>
</dbReference>
<proteinExistence type="predicted"/>
<dbReference type="EMBL" id="JASBWT010000026">
    <property type="protein sequence ID" value="KAJ9094263.1"/>
    <property type="molecule type" value="Genomic_DNA"/>
</dbReference>
<gene>
    <name evidence="1" type="ORF">QFC21_006089</name>
</gene>
<evidence type="ECO:0000313" key="2">
    <source>
        <dbReference type="Proteomes" id="UP001227268"/>
    </source>
</evidence>
<keyword evidence="2" id="KW-1185">Reference proteome</keyword>
<accession>A0ACC2V563</accession>
<comment type="caution">
    <text evidence="1">The sequence shown here is derived from an EMBL/GenBank/DDBJ whole genome shotgun (WGS) entry which is preliminary data.</text>
</comment>